<keyword evidence="3" id="KW-1185">Reference proteome</keyword>
<evidence type="ECO:0000313" key="2">
    <source>
        <dbReference type="EMBL" id="GAA2437256.1"/>
    </source>
</evidence>
<comment type="caution">
    <text evidence="2">The sequence shown here is derived from an EMBL/GenBank/DDBJ whole genome shotgun (WGS) entry which is preliminary data.</text>
</comment>
<name>A0ABN3JQF9_9ACTN</name>
<feature type="compositionally biased region" description="Polar residues" evidence="1">
    <location>
        <begin position="36"/>
        <end position="52"/>
    </location>
</feature>
<proteinExistence type="predicted"/>
<feature type="compositionally biased region" description="Low complexity" evidence="1">
    <location>
        <begin position="16"/>
        <end position="30"/>
    </location>
</feature>
<protein>
    <recommendedName>
        <fullName evidence="4">Secreted protein</fullName>
    </recommendedName>
</protein>
<evidence type="ECO:0000256" key="1">
    <source>
        <dbReference type="SAM" id="MobiDB-lite"/>
    </source>
</evidence>
<organism evidence="2 3">
    <name type="scientific">Streptomyces glaucus</name>
    <dbReference type="NCBI Taxonomy" id="284029"/>
    <lineage>
        <taxon>Bacteria</taxon>
        <taxon>Bacillati</taxon>
        <taxon>Actinomycetota</taxon>
        <taxon>Actinomycetes</taxon>
        <taxon>Kitasatosporales</taxon>
        <taxon>Streptomycetaceae</taxon>
        <taxon>Streptomyces</taxon>
    </lineage>
</organism>
<dbReference type="Proteomes" id="UP001500460">
    <property type="component" value="Unassembled WGS sequence"/>
</dbReference>
<gene>
    <name evidence="2" type="ORF">GCM10010421_28980</name>
</gene>
<sequence>MPRPAPGCPRAVPDHAGTATAAPGQPAGRAEPGPPTGQTQVSSHIRARQSSIGMAVPVWIGQK</sequence>
<accession>A0ABN3JQF9</accession>
<feature type="region of interest" description="Disordered" evidence="1">
    <location>
        <begin position="1"/>
        <end position="63"/>
    </location>
</feature>
<evidence type="ECO:0008006" key="4">
    <source>
        <dbReference type="Google" id="ProtNLM"/>
    </source>
</evidence>
<dbReference type="EMBL" id="BAAATK010000015">
    <property type="protein sequence ID" value="GAA2437256.1"/>
    <property type="molecule type" value="Genomic_DNA"/>
</dbReference>
<evidence type="ECO:0000313" key="3">
    <source>
        <dbReference type="Proteomes" id="UP001500460"/>
    </source>
</evidence>
<reference evidence="2 3" key="1">
    <citation type="journal article" date="2019" name="Int. J. Syst. Evol. Microbiol.">
        <title>The Global Catalogue of Microorganisms (GCM) 10K type strain sequencing project: providing services to taxonomists for standard genome sequencing and annotation.</title>
        <authorList>
            <consortium name="The Broad Institute Genomics Platform"/>
            <consortium name="The Broad Institute Genome Sequencing Center for Infectious Disease"/>
            <person name="Wu L."/>
            <person name="Ma J."/>
        </authorList>
    </citation>
    <scope>NUCLEOTIDE SEQUENCE [LARGE SCALE GENOMIC DNA]</scope>
    <source>
        <strain evidence="2 3">JCM 6922</strain>
    </source>
</reference>